<comment type="subcellular location">
    <subcellularLocation>
        <location evidence="1 8">Nucleus</location>
    </subcellularLocation>
</comment>
<evidence type="ECO:0000259" key="9">
    <source>
        <dbReference type="PROSITE" id="PS50119"/>
    </source>
</evidence>
<name>A0A067J8L9_JATCU</name>
<dbReference type="Proteomes" id="UP000027138">
    <property type="component" value="Unassembled WGS sequence"/>
</dbReference>
<dbReference type="AlphaFoldDB" id="A0A067J8L9"/>
<dbReference type="GO" id="GO:0006355">
    <property type="term" value="P:regulation of DNA-templated transcription"/>
    <property type="evidence" value="ECO:0007669"/>
    <property type="project" value="TreeGrafter"/>
</dbReference>
<keyword evidence="3" id="KW-0479">Metal-binding</keyword>
<evidence type="ECO:0000256" key="3">
    <source>
        <dbReference type="ARBA" id="ARBA00022723"/>
    </source>
</evidence>
<dbReference type="PROSITE" id="PS51017">
    <property type="entry name" value="CCT"/>
    <property type="match status" value="1"/>
</dbReference>
<dbReference type="CDD" id="cd19821">
    <property type="entry name" value="Bbox1_BBX-like"/>
    <property type="match status" value="1"/>
</dbReference>
<protein>
    <submittedName>
        <fullName evidence="11">Uncharacterized protein</fullName>
    </submittedName>
</protein>
<feature type="domain" description="B box-type" evidence="9">
    <location>
        <begin position="14"/>
        <end position="61"/>
    </location>
</feature>
<keyword evidence="5" id="KW-0862">Zinc</keyword>
<dbReference type="InterPro" id="IPR000315">
    <property type="entry name" value="Znf_B-box"/>
</dbReference>
<keyword evidence="12" id="KW-1185">Reference proteome</keyword>
<evidence type="ECO:0000256" key="1">
    <source>
        <dbReference type="ARBA" id="ARBA00004123"/>
    </source>
</evidence>
<organism evidence="11 12">
    <name type="scientific">Jatropha curcas</name>
    <name type="common">Barbados nut</name>
    <dbReference type="NCBI Taxonomy" id="180498"/>
    <lineage>
        <taxon>Eukaryota</taxon>
        <taxon>Viridiplantae</taxon>
        <taxon>Streptophyta</taxon>
        <taxon>Embryophyta</taxon>
        <taxon>Tracheophyta</taxon>
        <taxon>Spermatophyta</taxon>
        <taxon>Magnoliopsida</taxon>
        <taxon>eudicotyledons</taxon>
        <taxon>Gunneridae</taxon>
        <taxon>Pentapetalae</taxon>
        <taxon>rosids</taxon>
        <taxon>fabids</taxon>
        <taxon>Malpighiales</taxon>
        <taxon>Euphorbiaceae</taxon>
        <taxon>Crotonoideae</taxon>
        <taxon>Jatropheae</taxon>
        <taxon>Jatropha</taxon>
    </lineage>
</organism>
<evidence type="ECO:0000313" key="11">
    <source>
        <dbReference type="EMBL" id="KDP20116.1"/>
    </source>
</evidence>
<evidence type="ECO:0000256" key="6">
    <source>
        <dbReference type="ARBA" id="ARBA00023242"/>
    </source>
</evidence>
<dbReference type="Pfam" id="PF00643">
    <property type="entry name" value="zf-B_box"/>
    <property type="match status" value="1"/>
</dbReference>
<dbReference type="OrthoDB" id="153872at2759"/>
<comment type="similarity">
    <text evidence="2">Belongs to the CONSTANS family.</text>
</comment>
<sequence>MINERKAANALSGKTARACEGCSRKRARWFCAADDAFLCQSCDESVHSANQLARRHERVRLESSSFKPTVSNEYIPAWHQGFTRKARTPRHNNNSNKKIFNNNSNLPLVPEIGNEEEGNGIAADEDEDQFLYRVPVFDPFEAELCADDLYNEEEGNEIAIGNDQERINMGTDDNLDNYYLPSDMDLAEFAADVENLLGAGLDDNSPDRNNDLGFLEYCNKKQEQEESDYYSNNKFYFDEEKVVKVKNEQQMEEIVAGGCNLGQAFDQMGKEDWSFSYDQSSLVTGDEEEEEKVALPAVTNTTVKVVSSDQHKKEMKRDVSLRLNYEAVITAWASHGSPWTTGTRPELNPDDCWPDCLGTCPKDGHHHPYRGHNGGGNGGREARVLRYKEKRRTRLFSKKIRYEVRKLNAEKRPRLQGRFVKRTSFMGATFP</sequence>
<dbReference type="PROSITE" id="PS50119">
    <property type="entry name" value="ZF_BBOX"/>
    <property type="match status" value="1"/>
</dbReference>
<dbReference type="GO" id="GO:0008270">
    <property type="term" value="F:zinc ion binding"/>
    <property type="evidence" value="ECO:0007669"/>
    <property type="project" value="UniProtKB-KW"/>
</dbReference>
<dbReference type="GO" id="GO:0005634">
    <property type="term" value="C:nucleus"/>
    <property type="evidence" value="ECO:0007669"/>
    <property type="project" value="UniProtKB-SubCell"/>
</dbReference>
<evidence type="ECO:0000256" key="8">
    <source>
        <dbReference type="PROSITE-ProRule" id="PRU00357"/>
    </source>
</evidence>
<dbReference type="PANTHER" id="PTHR31874">
    <property type="entry name" value="CCT MOTIF FAMILY PROTEIN, EXPRESSED"/>
    <property type="match status" value="1"/>
</dbReference>
<accession>A0A067J8L9</accession>
<evidence type="ECO:0000256" key="2">
    <source>
        <dbReference type="ARBA" id="ARBA00010024"/>
    </source>
</evidence>
<dbReference type="InterPro" id="IPR049808">
    <property type="entry name" value="CONSTANS-like_Bbox1"/>
</dbReference>
<keyword evidence="6 8" id="KW-0539">Nucleus</keyword>
<dbReference type="Pfam" id="PF06203">
    <property type="entry name" value="CCT"/>
    <property type="match status" value="1"/>
</dbReference>
<dbReference type="InterPro" id="IPR010402">
    <property type="entry name" value="CCT_domain"/>
</dbReference>
<evidence type="ECO:0000259" key="10">
    <source>
        <dbReference type="PROSITE" id="PS51017"/>
    </source>
</evidence>
<reference evidence="11 12" key="1">
    <citation type="journal article" date="2014" name="PLoS ONE">
        <title>Global Analysis of Gene Expression Profiles in Physic Nut (Jatropha curcas L.) Seedlings Exposed to Salt Stress.</title>
        <authorList>
            <person name="Zhang L."/>
            <person name="Zhang C."/>
            <person name="Wu P."/>
            <person name="Chen Y."/>
            <person name="Li M."/>
            <person name="Jiang H."/>
            <person name="Wu G."/>
        </authorList>
    </citation>
    <scope>NUCLEOTIDE SEQUENCE [LARGE SCALE GENOMIC DNA]</scope>
    <source>
        <strain evidence="12">cv. GZQX0401</strain>
        <tissue evidence="11">Young leaves</tissue>
    </source>
</reference>
<feature type="domain" description="CCT" evidence="10">
    <location>
        <begin position="380"/>
        <end position="422"/>
    </location>
</feature>
<gene>
    <name evidence="11" type="ORF">JCGZ_05885</name>
</gene>
<evidence type="ECO:0000256" key="4">
    <source>
        <dbReference type="ARBA" id="ARBA00022771"/>
    </source>
</evidence>
<proteinExistence type="inferred from homology"/>
<evidence type="ECO:0000256" key="5">
    <source>
        <dbReference type="ARBA" id="ARBA00022833"/>
    </source>
</evidence>
<dbReference type="EMBL" id="KK920209">
    <property type="protein sequence ID" value="KDP20116.1"/>
    <property type="molecule type" value="Genomic_DNA"/>
</dbReference>
<keyword evidence="4 7" id="KW-0863">Zinc-finger</keyword>
<dbReference type="PANTHER" id="PTHR31874:SF55">
    <property type="entry name" value="ZINC FINGER PROTEIN CONSTANS-LIKE 7"/>
    <property type="match status" value="1"/>
</dbReference>
<evidence type="ECO:0000313" key="12">
    <source>
        <dbReference type="Proteomes" id="UP000027138"/>
    </source>
</evidence>
<evidence type="ECO:0000256" key="7">
    <source>
        <dbReference type="PROSITE-ProRule" id="PRU00024"/>
    </source>
</evidence>
<dbReference type="InterPro" id="IPR052453">
    <property type="entry name" value="CONSTANS-like_ZF"/>
</dbReference>
<dbReference type="KEGG" id="jcu:105650674"/>
<dbReference type="SMART" id="SM00336">
    <property type="entry name" value="BBOX"/>
    <property type="match status" value="1"/>
</dbReference>